<dbReference type="Gene3D" id="1.10.486.10">
    <property type="entry name" value="PCRA, domain 4"/>
    <property type="match status" value="1"/>
</dbReference>
<keyword evidence="7" id="KW-0413">Isomerase</keyword>
<evidence type="ECO:0000256" key="2">
    <source>
        <dbReference type="ARBA" id="ARBA00022741"/>
    </source>
</evidence>
<keyword evidence="4 11" id="KW-0347">Helicase</keyword>
<dbReference type="Pfam" id="PF13361">
    <property type="entry name" value="UvrD_C"/>
    <property type="match status" value="1"/>
</dbReference>
<comment type="similarity">
    <text evidence="1">Belongs to the helicase family. UvrD subfamily.</text>
</comment>
<name>A0A1M5M3J6_9FIRM</name>
<evidence type="ECO:0000256" key="10">
    <source>
        <dbReference type="ARBA" id="ARBA00048988"/>
    </source>
</evidence>
<evidence type="ECO:0000256" key="5">
    <source>
        <dbReference type="ARBA" id="ARBA00022840"/>
    </source>
</evidence>
<dbReference type="CDD" id="cd17932">
    <property type="entry name" value="DEXQc_UvrD"/>
    <property type="match status" value="1"/>
</dbReference>
<evidence type="ECO:0000256" key="3">
    <source>
        <dbReference type="ARBA" id="ARBA00022801"/>
    </source>
</evidence>
<keyword evidence="5 11" id="KW-0067">ATP-binding</keyword>
<evidence type="ECO:0000256" key="8">
    <source>
        <dbReference type="ARBA" id="ARBA00034617"/>
    </source>
</evidence>
<dbReference type="EC" id="5.6.2.4" evidence="9"/>
<evidence type="ECO:0000256" key="9">
    <source>
        <dbReference type="ARBA" id="ARBA00034808"/>
    </source>
</evidence>
<keyword evidence="6" id="KW-0238">DNA-binding</keyword>
<dbReference type="InterPro" id="IPR013986">
    <property type="entry name" value="DExx_box_DNA_helicase_dom_sf"/>
</dbReference>
<evidence type="ECO:0000256" key="11">
    <source>
        <dbReference type="PROSITE-ProRule" id="PRU00560"/>
    </source>
</evidence>
<dbReference type="GO" id="GO:0043138">
    <property type="term" value="F:3'-5' DNA helicase activity"/>
    <property type="evidence" value="ECO:0007669"/>
    <property type="project" value="UniProtKB-EC"/>
</dbReference>
<sequence>MLDIMENLNEQQKKAVMHRDGPCIVLAGAGSGKTRVLTCRIANLIDNGVHPNSILAITFTNKAAQEMRNRIAAMIPDYSGQWVQTFHAACYKILKMDIEALGYDRSFSIIDEGEARSLVKELLKGEKDYETAAESILYHFKQIKNKLISPEEYFKNLAAPQKEKEKCYRLYRLYNARLKELNALDFDDLILLCIKLFKEHPAILEKYQNYFHYIMIDEYQDTNYSQYVWANLLASLRRNIFVVGDPDQSIYSWRGAEPYNIKRFLKDYPEAVMIKLEENYRSTRYILEAANAVIRNNRDREEKNLYTRGKEGEKIIHFCARDSYQEARFIADTIAELIVKENRRYSDFAVLYRTHAQSRLLEEALLAKGIPYHIIGAYKFYQRKEIKDIIAYLKLACNPSDVISFRRIINAPRRGIGEKTLEKIENYARENNLPILEALACASSIPGISKKMAGVLEEFFGMVKFFADLNNSGASLVEIIDNVLTLTGYVEDLQKSDPKEAEARIENLKELRSLAVEFAREEGGRLEDFLARVALIQDTDEMDYKDTVFLMTFHGAKGLEFPVVFMTGMEEGVFPSYRSETPEEIEEERRICYVGITRAMEKLYLTNAVSRLLYGYERSNPPSRFLKEIPPELIFTPEEQRRWENSRLQEGDKVRHSKFGVGVVTGFMDEGEIGIIEFPGIGTKMLRLDIAPLTKIG</sequence>
<protein>
    <recommendedName>
        <fullName evidence="9">DNA 3'-5' helicase</fullName>
        <ecNumber evidence="9">5.6.2.4</ecNumber>
    </recommendedName>
</protein>
<dbReference type="Pfam" id="PF21196">
    <property type="entry name" value="PcrA_UvrD_tudor"/>
    <property type="match status" value="1"/>
</dbReference>
<dbReference type="OrthoDB" id="9810135at2"/>
<keyword evidence="15" id="KW-1185">Reference proteome</keyword>
<feature type="domain" description="UvrD-like helicase ATP-binding" evidence="12">
    <location>
        <begin position="6"/>
        <end position="283"/>
    </location>
</feature>
<organism evidence="14 15">
    <name type="scientific">Thermosyntropha lipolytica DSM 11003</name>
    <dbReference type="NCBI Taxonomy" id="1123382"/>
    <lineage>
        <taxon>Bacteria</taxon>
        <taxon>Bacillati</taxon>
        <taxon>Bacillota</taxon>
        <taxon>Clostridia</taxon>
        <taxon>Eubacteriales</taxon>
        <taxon>Syntrophomonadaceae</taxon>
        <taxon>Thermosyntropha</taxon>
    </lineage>
</organism>
<dbReference type="AlphaFoldDB" id="A0A1M5M3J6"/>
<dbReference type="GO" id="GO:0005524">
    <property type="term" value="F:ATP binding"/>
    <property type="evidence" value="ECO:0007669"/>
    <property type="project" value="UniProtKB-UniRule"/>
</dbReference>
<comment type="catalytic activity">
    <reaction evidence="8">
        <text>Couples ATP hydrolysis with the unwinding of duplex DNA by translocating in the 3'-5' direction.</text>
        <dbReference type="EC" id="5.6.2.4"/>
    </reaction>
</comment>
<dbReference type="EMBL" id="FQWY01000010">
    <property type="protein sequence ID" value="SHG71902.1"/>
    <property type="molecule type" value="Genomic_DNA"/>
</dbReference>
<dbReference type="GO" id="GO:0005829">
    <property type="term" value="C:cytosol"/>
    <property type="evidence" value="ECO:0007669"/>
    <property type="project" value="TreeGrafter"/>
</dbReference>
<dbReference type="PANTHER" id="PTHR11070:SF2">
    <property type="entry name" value="ATP-DEPENDENT DNA HELICASE SRS2"/>
    <property type="match status" value="1"/>
</dbReference>
<evidence type="ECO:0000259" key="13">
    <source>
        <dbReference type="PROSITE" id="PS51217"/>
    </source>
</evidence>
<dbReference type="InterPro" id="IPR014016">
    <property type="entry name" value="UvrD-like_ATP-bd"/>
</dbReference>
<dbReference type="GO" id="GO:0033202">
    <property type="term" value="C:DNA helicase complex"/>
    <property type="evidence" value="ECO:0007669"/>
    <property type="project" value="TreeGrafter"/>
</dbReference>
<keyword evidence="2 11" id="KW-0547">Nucleotide-binding</keyword>
<dbReference type="RefSeq" id="WP_073090473.1">
    <property type="nucleotide sequence ID" value="NZ_FQWY01000010.1"/>
</dbReference>
<evidence type="ECO:0000259" key="12">
    <source>
        <dbReference type="PROSITE" id="PS51198"/>
    </source>
</evidence>
<dbReference type="GO" id="GO:0003677">
    <property type="term" value="F:DNA binding"/>
    <property type="evidence" value="ECO:0007669"/>
    <property type="project" value="UniProtKB-KW"/>
</dbReference>
<dbReference type="Proteomes" id="UP000242329">
    <property type="component" value="Unassembled WGS sequence"/>
</dbReference>
<dbReference type="InterPro" id="IPR027417">
    <property type="entry name" value="P-loop_NTPase"/>
</dbReference>
<dbReference type="GO" id="GO:0000725">
    <property type="term" value="P:recombinational repair"/>
    <property type="evidence" value="ECO:0007669"/>
    <property type="project" value="TreeGrafter"/>
</dbReference>
<dbReference type="STRING" id="1123382.SAMN02745221_00822"/>
<dbReference type="Gene3D" id="3.40.50.300">
    <property type="entry name" value="P-loop containing nucleotide triphosphate hydrolases"/>
    <property type="match status" value="2"/>
</dbReference>
<evidence type="ECO:0000313" key="14">
    <source>
        <dbReference type="EMBL" id="SHG71902.1"/>
    </source>
</evidence>
<dbReference type="InterPro" id="IPR014017">
    <property type="entry name" value="DNA_helicase_UvrD-like_C"/>
</dbReference>
<dbReference type="Pfam" id="PF00580">
    <property type="entry name" value="UvrD-helicase"/>
    <property type="match status" value="1"/>
</dbReference>
<reference evidence="15" key="1">
    <citation type="submission" date="2016-11" db="EMBL/GenBank/DDBJ databases">
        <authorList>
            <person name="Varghese N."/>
            <person name="Submissions S."/>
        </authorList>
    </citation>
    <scope>NUCLEOTIDE SEQUENCE [LARGE SCALE GENOMIC DNA]</scope>
    <source>
        <strain evidence="15">DSM 11003</strain>
    </source>
</reference>
<dbReference type="SUPFAM" id="SSF52540">
    <property type="entry name" value="P-loop containing nucleoside triphosphate hydrolases"/>
    <property type="match status" value="1"/>
</dbReference>
<keyword evidence="3 11" id="KW-0378">Hydrolase</keyword>
<evidence type="ECO:0000313" key="15">
    <source>
        <dbReference type="Proteomes" id="UP000242329"/>
    </source>
</evidence>
<dbReference type="FunFam" id="1.10.486.10:FF:000003">
    <property type="entry name" value="ATP-dependent DNA helicase"/>
    <property type="match status" value="1"/>
</dbReference>
<evidence type="ECO:0000256" key="4">
    <source>
        <dbReference type="ARBA" id="ARBA00022806"/>
    </source>
</evidence>
<dbReference type="GO" id="GO:0016887">
    <property type="term" value="F:ATP hydrolysis activity"/>
    <property type="evidence" value="ECO:0007669"/>
    <property type="project" value="RHEA"/>
</dbReference>
<dbReference type="PANTHER" id="PTHR11070">
    <property type="entry name" value="UVRD / RECB / PCRA DNA HELICASE FAMILY MEMBER"/>
    <property type="match status" value="1"/>
</dbReference>
<accession>A0A1M5M3J6</accession>
<proteinExistence type="inferred from homology"/>
<feature type="binding site" evidence="11">
    <location>
        <begin position="27"/>
        <end position="34"/>
    </location>
    <ligand>
        <name>ATP</name>
        <dbReference type="ChEBI" id="CHEBI:30616"/>
    </ligand>
</feature>
<dbReference type="InterPro" id="IPR000212">
    <property type="entry name" value="DNA_helicase_UvrD/REP"/>
</dbReference>
<dbReference type="Gene3D" id="1.10.10.160">
    <property type="match status" value="1"/>
</dbReference>
<dbReference type="PROSITE" id="PS51198">
    <property type="entry name" value="UVRD_HELICASE_ATP_BIND"/>
    <property type="match status" value="1"/>
</dbReference>
<comment type="catalytic activity">
    <reaction evidence="10">
        <text>ATP + H2O = ADP + phosphate + H(+)</text>
        <dbReference type="Rhea" id="RHEA:13065"/>
        <dbReference type="ChEBI" id="CHEBI:15377"/>
        <dbReference type="ChEBI" id="CHEBI:15378"/>
        <dbReference type="ChEBI" id="CHEBI:30616"/>
        <dbReference type="ChEBI" id="CHEBI:43474"/>
        <dbReference type="ChEBI" id="CHEBI:456216"/>
        <dbReference type="EC" id="5.6.2.4"/>
    </reaction>
</comment>
<evidence type="ECO:0000256" key="1">
    <source>
        <dbReference type="ARBA" id="ARBA00009922"/>
    </source>
</evidence>
<gene>
    <name evidence="14" type="ORF">SAMN02745221_00822</name>
</gene>
<evidence type="ECO:0000256" key="6">
    <source>
        <dbReference type="ARBA" id="ARBA00023125"/>
    </source>
</evidence>
<dbReference type="PROSITE" id="PS51217">
    <property type="entry name" value="UVRD_HELICASE_CTER"/>
    <property type="match status" value="1"/>
</dbReference>
<evidence type="ECO:0000256" key="7">
    <source>
        <dbReference type="ARBA" id="ARBA00023235"/>
    </source>
</evidence>
<feature type="domain" description="UvrD-like helicase C-terminal" evidence="13">
    <location>
        <begin position="284"/>
        <end position="558"/>
    </location>
</feature>